<protein>
    <submittedName>
        <fullName evidence="3">Uncharacterized protein</fullName>
    </submittedName>
</protein>
<accession>R7YZ59</accession>
<dbReference type="eggNOG" id="ENOG502RWBY">
    <property type="taxonomic scope" value="Eukaryota"/>
</dbReference>
<evidence type="ECO:0000313" key="3">
    <source>
        <dbReference type="EMBL" id="EON67069.1"/>
    </source>
</evidence>
<dbReference type="HOGENOM" id="CLU_002757_0_0_1"/>
<keyword evidence="1" id="KW-0175">Coiled coil</keyword>
<feature type="compositionally biased region" description="Basic residues" evidence="2">
    <location>
        <begin position="262"/>
        <end position="271"/>
    </location>
</feature>
<keyword evidence="4" id="KW-1185">Reference proteome</keyword>
<feature type="region of interest" description="Disordered" evidence="2">
    <location>
        <begin position="415"/>
        <end position="446"/>
    </location>
</feature>
<dbReference type="OMA" id="CRNWAEF"/>
<dbReference type="RefSeq" id="XP_007782386.1">
    <property type="nucleotide sequence ID" value="XM_007784196.1"/>
</dbReference>
<feature type="compositionally biased region" description="Polar residues" evidence="2">
    <location>
        <begin position="273"/>
        <end position="295"/>
    </location>
</feature>
<dbReference type="EMBL" id="JH767584">
    <property type="protein sequence ID" value="EON67069.1"/>
    <property type="molecule type" value="Genomic_DNA"/>
</dbReference>
<evidence type="ECO:0000256" key="2">
    <source>
        <dbReference type="SAM" id="MobiDB-lite"/>
    </source>
</evidence>
<proteinExistence type="predicted"/>
<evidence type="ECO:0000313" key="4">
    <source>
        <dbReference type="Proteomes" id="UP000016924"/>
    </source>
</evidence>
<feature type="compositionally biased region" description="Basic and acidic residues" evidence="2">
    <location>
        <begin position="435"/>
        <end position="445"/>
    </location>
</feature>
<gene>
    <name evidence="3" type="ORF">W97_06186</name>
</gene>
<sequence>MNGLFCSFHSKQCLYKGYKRRNAKLDALVKSPPAYLAQSSVPLVNQTFHDVESLHVLKQLYEHLSERYRLLSRVILARKLHHEHFFSTTFDYGHAQYLAKLQREKLTALRALERLERRTAEVLYQQEKWFGWVRQRQNEEEDERAAQAAQVKKEAAMFKRYRKELERRTKELKRKEDLKRQEEYLNKAYAERMSQEDEDEEWDPVDDAIEDERGTYIDLIKFFLMLKDSSEEDGTGEENGKSGEATGAGSSSATEVSDGSKTAKKKAKKAKLSQGSTETPTMEPNQLGESNITMETKSEIEKRLREGVEYEKGVGLLVRGTIENPIELAHRTAPIPEEEIKTLLADIAEIKHLLFCRLLLSHASVLPAALRADSVEDFLNDKEVAAADLRDLCLKMEKPGLQEVRDACADLIRGEEEDETDQNDGQVDNEDEVEEATKARKEMRPRFKRRRDAVPEVWHTKREKEMLKRRAQSRKMLGDAGATMIDFGTTNDEGETQTRKMRVKVCGRYVYNYPSEKSLTRGGWLHFSIIAKDSSFYDAIQLCRNWDEFFELNVLAIWQYFPAAKWLVGDRLRSQLLHLGFIPYFQFDHAAKTSVWHQTGSRGQGRRSHAMVEARNFMCGHIKRNDAASRRFIQYLSMETSCVVCLVRDAVTGKTVVSPPEEQLWLLREKSGLGRASKNEWNTISQVGPKFFEEMERYRRWHFDFNEYYDVYVWDAVPGQKFYSLHNTIQGCQLLIKAHRFHSVREFYEVEAPILRTLVRDKDTQRARDAKPGERTIYDSLNSADTHFKSWNEKGEVIVDTEEDRVARGTFYNEADAAEDRVLFPEELSGSTNELFKENMASMNVFEKRGPDFNRFAADLDTDEELESDDGEHSEGSLCPSCRWSGDDHDHNHHGENSDEWESESAESDADDGFFSGPLAEYFAQSAAAAERGSQAIDVTKYSKAPPELDPANMDREFMSFIDREKSKVFKEGWHKADLEPGTQLKYSTALRMVKRVATYNLLRGRARIDPFFKFLKQSGGVTEHRRVVPDMLSAFAAMSLFFTPEFLTGDSGTGFKDSLLVKQAERAKQLPDRRRYDSNRYMPNEFWKDWDTVPKKHQPYPFDWDVAIRPHHSASSGVITMSYEEQVPGKAIAAKEPGRDLDLYVDFREMTETVTMPPELQDPAKVTREGVLNTARGFARANPNARFAVLRIWSAPHFYPLMIGYERRWTVSFADAVGRHWEWKFIPKDMLCSEWSIHHQARLRIRPYQASFGKKVIVKRDIYFVMGEDEADLLKLSAAVMYAVQTEPWRLEIDLWRSFVNVDLAFLDELHHAWLD</sequence>
<feature type="region of interest" description="Disordered" evidence="2">
    <location>
        <begin position="230"/>
        <end position="295"/>
    </location>
</feature>
<feature type="compositionally biased region" description="Acidic residues" evidence="2">
    <location>
        <begin position="415"/>
        <end position="434"/>
    </location>
</feature>
<name>R7YZ59_CONA1</name>
<feature type="region of interest" description="Disordered" evidence="2">
    <location>
        <begin position="890"/>
        <end position="910"/>
    </location>
</feature>
<feature type="coiled-coil region" evidence="1">
    <location>
        <begin position="148"/>
        <end position="198"/>
    </location>
</feature>
<feature type="compositionally biased region" description="Low complexity" evidence="2">
    <location>
        <begin position="242"/>
        <end position="255"/>
    </location>
</feature>
<dbReference type="GeneID" id="19903497"/>
<feature type="compositionally biased region" description="Acidic residues" evidence="2">
    <location>
        <begin position="898"/>
        <end position="910"/>
    </location>
</feature>
<evidence type="ECO:0000256" key="1">
    <source>
        <dbReference type="SAM" id="Coils"/>
    </source>
</evidence>
<reference evidence="4" key="1">
    <citation type="submission" date="2012-06" db="EMBL/GenBank/DDBJ databases">
        <title>The genome sequence of Coniosporium apollinis CBS 100218.</title>
        <authorList>
            <consortium name="The Broad Institute Genome Sequencing Platform"/>
            <person name="Cuomo C."/>
            <person name="Gorbushina A."/>
            <person name="Noack S."/>
            <person name="Walker B."/>
            <person name="Young S.K."/>
            <person name="Zeng Q."/>
            <person name="Gargeya S."/>
            <person name="Fitzgerald M."/>
            <person name="Haas B."/>
            <person name="Abouelleil A."/>
            <person name="Alvarado L."/>
            <person name="Arachchi H.M."/>
            <person name="Berlin A.M."/>
            <person name="Chapman S.B."/>
            <person name="Goldberg J."/>
            <person name="Griggs A."/>
            <person name="Gujja S."/>
            <person name="Hansen M."/>
            <person name="Howarth C."/>
            <person name="Imamovic A."/>
            <person name="Larimer J."/>
            <person name="McCowan C."/>
            <person name="Montmayeur A."/>
            <person name="Murphy C."/>
            <person name="Neiman D."/>
            <person name="Pearson M."/>
            <person name="Priest M."/>
            <person name="Roberts A."/>
            <person name="Saif S."/>
            <person name="Shea T."/>
            <person name="Sisk P."/>
            <person name="Sykes S."/>
            <person name="Wortman J."/>
            <person name="Nusbaum C."/>
            <person name="Birren B."/>
        </authorList>
    </citation>
    <scope>NUCLEOTIDE SEQUENCE [LARGE SCALE GENOMIC DNA]</scope>
    <source>
        <strain evidence="4">CBS 100218</strain>
    </source>
</reference>
<dbReference type="OrthoDB" id="5326588at2759"/>
<organism evidence="3 4">
    <name type="scientific">Coniosporium apollinis (strain CBS 100218)</name>
    <name type="common">Rock-inhabiting black yeast</name>
    <dbReference type="NCBI Taxonomy" id="1168221"/>
    <lineage>
        <taxon>Eukaryota</taxon>
        <taxon>Fungi</taxon>
        <taxon>Dikarya</taxon>
        <taxon>Ascomycota</taxon>
        <taxon>Pezizomycotina</taxon>
        <taxon>Dothideomycetes</taxon>
        <taxon>Dothideomycetes incertae sedis</taxon>
        <taxon>Coniosporium</taxon>
    </lineage>
</organism>
<dbReference type="Proteomes" id="UP000016924">
    <property type="component" value="Unassembled WGS sequence"/>
</dbReference>